<sequence>MYLIICFIVELDLETYLKAVEIKAKGDEVLKMATDAKLGERRLSIVDSTVIALAKRRRAPIVTGDMDLTYVARSMNLEVLW</sequence>
<organism evidence="2">
    <name type="scientific">Ignisphaera aggregans</name>
    <dbReference type="NCBI Taxonomy" id="334771"/>
    <lineage>
        <taxon>Archaea</taxon>
        <taxon>Thermoproteota</taxon>
        <taxon>Thermoprotei</taxon>
        <taxon>Desulfurococcales</taxon>
        <taxon>Desulfurococcaceae</taxon>
        <taxon>Ignisphaera</taxon>
    </lineage>
</organism>
<gene>
    <name evidence="2" type="ORF">ENP99_00010</name>
</gene>
<dbReference type="InterPro" id="IPR029060">
    <property type="entry name" value="PIN-like_dom_sf"/>
</dbReference>
<dbReference type="AlphaFoldDB" id="A0A7J2T7Z1"/>
<reference evidence="2" key="1">
    <citation type="journal article" date="2020" name="mSystems">
        <title>Genome- and Community-Level Interaction Insights into Carbon Utilization and Element Cycling Functions of Hydrothermarchaeota in Hydrothermal Sediment.</title>
        <authorList>
            <person name="Zhou Z."/>
            <person name="Liu Y."/>
            <person name="Xu W."/>
            <person name="Pan J."/>
            <person name="Luo Z.H."/>
            <person name="Li M."/>
        </authorList>
    </citation>
    <scope>NUCLEOTIDE SEQUENCE [LARGE SCALE GENOMIC DNA]</scope>
    <source>
        <strain evidence="2">SpSt-27</strain>
    </source>
</reference>
<evidence type="ECO:0000313" key="2">
    <source>
        <dbReference type="EMBL" id="HEH30491.1"/>
    </source>
</evidence>
<dbReference type="Gene3D" id="3.40.50.1010">
    <property type="entry name" value="5'-nuclease"/>
    <property type="match status" value="1"/>
</dbReference>
<dbReference type="SUPFAM" id="SSF88723">
    <property type="entry name" value="PIN domain-like"/>
    <property type="match status" value="1"/>
</dbReference>
<protein>
    <submittedName>
        <fullName evidence="2">PIN domain-containing protein</fullName>
    </submittedName>
</protein>
<evidence type="ECO:0000259" key="1">
    <source>
        <dbReference type="Pfam" id="PF01850"/>
    </source>
</evidence>
<name>A0A7J2T7Z1_9CREN</name>
<comment type="caution">
    <text evidence="2">The sequence shown here is derived from an EMBL/GenBank/DDBJ whole genome shotgun (WGS) entry which is preliminary data.</text>
</comment>
<dbReference type="EMBL" id="DSLL01000001">
    <property type="protein sequence ID" value="HEH30491.1"/>
    <property type="molecule type" value="Genomic_DNA"/>
</dbReference>
<dbReference type="InterPro" id="IPR002716">
    <property type="entry name" value="PIN_dom"/>
</dbReference>
<feature type="domain" description="PIN" evidence="1">
    <location>
        <begin position="8"/>
        <end position="72"/>
    </location>
</feature>
<accession>A0A7J2T7Z1</accession>
<proteinExistence type="predicted"/>
<dbReference type="Pfam" id="PF01850">
    <property type="entry name" value="PIN"/>
    <property type="match status" value="1"/>
</dbReference>